<keyword evidence="1" id="KW-0175">Coiled coil</keyword>
<dbReference type="Pfam" id="PF14223">
    <property type="entry name" value="Retrotran_gag_2"/>
    <property type="match status" value="1"/>
</dbReference>
<dbReference type="Proteomes" id="UP001374535">
    <property type="component" value="Chromosome 7"/>
</dbReference>
<reference evidence="2 3" key="1">
    <citation type="journal article" date="2023" name="Life. Sci Alliance">
        <title>Evolutionary insights into 3D genome organization and epigenetic landscape of Vigna mungo.</title>
        <authorList>
            <person name="Junaid A."/>
            <person name="Singh B."/>
            <person name="Bhatia S."/>
        </authorList>
    </citation>
    <scope>NUCLEOTIDE SEQUENCE [LARGE SCALE GENOMIC DNA]</scope>
    <source>
        <strain evidence="2">Urdbean</strain>
    </source>
</reference>
<sequence>MEDKVGKAIYVFSITAEDEFLQRFKDLKTPKHAWDTLASLFARKSDAKLQLLENELMSVQQSARQLINISLKSICYETGKLDSKCVINEARKRRIIIHGLNPKYHGIVIATRGWSNEPTLTELANILVNRKSLDKQMCL</sequence>
<accession>A0AAQ3N5Z1</accession>
<dbReference type="PANTHER" id="PTHR47481">
    <property type="match status" value="1"/>
</dbReference>
<gene>
    <name evidence="2" type="ORF">V8G54_023767</name>
</gene>
<dbReference type="AlphaFoldDB" id="A0AAQ3N5Z1"/>
<dbReference type="EMBL" id="CP144694">
    <property type="protein sequence ID" value="WVZ02961.1"/>
    <property type="molecule type" value="Genomic_DNA"/>
</dbReference>
<dbReference type="PANTHER" id="PTHR47481:SF36">
    <property type="entry name" value="CCHC-TYPE DOMAIN-CONTAINING PROTEIN"/>
    <property type="match status" value="1"/>
</dbReference>
<name>A0AAQ3N5Z1_VIGMU</name>
<keyword evidence="3" id="KW-1185">Reference proteome</keyword>
<evidence type="ECO:0000313" key="3">
    <source>
        <dbReference type="Proteomes" id="UP001374535"/>
    </source>
</evidence>
<protein>
    <recommendedName>
        <fullName evidence="4">UBN2 domain-containing protein</fullName>
    </recommendedName>
</protein>
<evidence type="ECO:0000313" key="2">
    <source>
        <dbReference type="EMBL" id="WVZ02961.1"/>
    </source>
</evidence>
<feature type="coiled-coil region" evidence="1">
    <location>
        <begin position="42"/>
        <end position="69"/>
    </location>
</feature>
<organism evidence="2 3">
    <name type="scientific">Vigna mungo</name>
    <name type="common">Black gram</name>
    <name type="synonym">Phaseolus mungo</name>
    <dbReference type="NCBI Taxonomy" id="3915"/>
    <lineage>
        <taxon>Eukaryota</taxon>
        <taxon>Viridiplantae</taxon>
        <taxon>Streptophyta</taxon>
        <taxon>Embryophyta</taxon>
        <taxon>Tracheophyta</taxon>
        <taxon>Spermatophyta</taxon>
        <taxon>Magnoliopsida</taxon>
        <taxon>eudicotyledons</taxon>
        <taxon>Gunneridae</taxon>
        <taxon>Pentapetalae</taxon>
        <taxon>rosids</taxon>
        <taxon>fabids</taxon>
        <taxon>Fabales</taxon>
        <taxon>Fabaceae</taxon>
        <taxon>Papilionoideae</taxon>
        <taxon>50 kb inversion clade</taxon>
        <taxon>NPAAA clade</taxon>
        <taxon>indigoferoid/millettioid clade</taxon>
        <taxon>Phaseoleae</taxon>
        <taxon>Vigna</taxon>
    </lineage>
</organism>
<evidence type="ECO:0000256" key="1">
    <source>
        <dbReference type="SAM" id="Coils"/>
    </source>
</evidence>
<evidence type="ECO:0008006" key="4">
    <source>
        <dbReference type="Google" id="ProtNLM"/>
    </source>
</evidence>
<proteinExistence type="predicted"/>